<name>A0A0C3LHL5_9AGAM</name>
<dbReference type="Proteomes" id="UP000054248">
    <property type="component" value="Unassembled WGS sequence"/>
</dbReference>
<dbReference type="AlphaFoldDB" id="A0A0C3LHL5"/>
<accession>A0A0C3LHL5</accession>
<keyword evidence="2" id="KW-1185">Reference proteome</keyword>
<proteinExistence type="predicted"/>
<gene>
    <name evidence="1" type="ORF">M407DRAFT_241058</name>
</gene>
<protein>
    <submittedName>
        <fullName evidence="1">Uncharacterized protein</fullName>
    </submittedName>
</protein>
<evidence type="ECO:0000313" key="2">
    <source>
        <dbReference type="Proteomes" id="UP000054248"/>
    </source>
</evidence>
<sequence>MSLFLIPFNSRAATVRYRLTGIFFCVSLVRSAFHHHVPILESFSNTLSPNSFSVQIVRTVSSFLHMMSFLG</sequence>
<reference evidence="2" key="2">
    <citation type="submission" date="2015-01" db="EMBL/GenBank/DDBJ databases">
        <title>Evolutionary Origins and Diversification of the Mycorrhizal Mutualists.</title>
        <authorList>
            <consortium name="DOE Joint Genome Institute"/>
            <consortium name="Mycorrhizal Genomics Consortium"/>
            <person name="Kohler A."/>
            <person name="Kuo A."/>
            <person name="Nagy L.G."/>
            <person name="Floudas D."/>
            <person name="Copeland A."/>
            <person name="Barry K.W."/>
            <person name="Cichocki N."/>
            <person name="Veneault-Fourrey C."/>
            <person name="LaButti K."/>
            <person name="Lindquist E.A."/>
            <person name="Lipzen A."/>
            <person name="Lundell T."/>
            <person name="Morin E."/>
            <person name="Murat C."/>
            <person name="Riley R."/>
            <person name="Ohm R."/>
            <person name="Sun H."/>
            <person name="Tunlid A."/>
            <person name="Henrissat B."/>
            <person name="Grigoriev I.V."/>
            <person name="Hibbett D.S."/>
            <person name="Martin F."/>
        </authorList>
    </citation>
    <scope>NUCLEOTIDE SEQUENCE [LARGE SCALE GENOMIC DNA]</scope>
    <source>
        <strain evidence="2">MUT 4182</strain>
    </source>
</reference>
<organism evidence="1 2">
    <name type="scientific">Tulasnella calospora MUT 4182</name>
    <dbReference type="NCBI Taxonomy" id="1051891"/>
    <lineage>
        <taxon>Eukaryota</taxon>
        <taxon>Fungi</taxon>
        <taxon>Dikarya</taxon>
        <taxon>Basidiomycota</taxon>
        <taxon>Agaricomycotina</taxon>
        <taxon>Agaricomycetes</taxon>
        <taxon>Cantharellales</taxon>
        <taxon>Tulasnellaceae</taxon>
        <taxon>Tulasnella</taxon>
    </lineage>
</organism>
<dbReference type="EMBL" id="KN822948">
    <property type="protein sequence ID" value="KIO33463.1"/>
    <property type="molecule type" value="Genomic_DNA"/>
</dbReference>
<reference evidence="1 2" key="1">
    <citation type="submission" date="2014-04" db="EMBL/GenBank/DDBJ databases">
        <authorList>
            <consortium name="DOE Joint Genome Institute"/>
            <person name="Kuo A."/>
            <person name="Girlanda M."/>
            <person name="Perotto S."/>
            <person name="Kohler A."/>
            <person name="Nagy L.G."/>
            <person name="Floudas D."/>
            <person name="Copeland A."/>
            <person name="Barry K.W."/>
            <person name="Cichocki N."/>
            <person name="Veneault-Fourrey C."/>
            <person name="LaButti K."/>
            <person name="Lindquist E.A."/>
            <person name="Lipzen A."/>
            <person name="Lundell T."/>
            <person name="Morin E."/>
            <person name="Murat C."/>
            <person name="Sun H."/>
            <person name="Tunlid A."/>
            <person name="Henrissat B."/>
            <person name="Grigoriev I.V."/>
            <person name="Hibbett D.S."/>
            <person name="Martin F."/>
            <person name="Nordberg H.P."/>
            <person name="Cantor M.N."/>
            <person name="Hua S.X."/>
        </authorList>
    </citation>
    <scope>NUCLEOTIDE SEQUENCE [LARGE SCALE GENOMIC DNA]</scope>
    <source>
        <strain evidence="1 2">MUT 4182</strain>
    </source>
</reference>
<evidence type="ECO:0000313" key="1">
    <source>
        <dbReference type="EMBL" id="KIO33463.1"/>
    </source>
</evidence>
<dbReference type="HOGENOM" id="CLU_2741927_0_0_1"/>